<feature type="transmembrane region" description="Helical" evidence="1">
    <location>
        <begin position="20"/>
        <end position="45"/>
    </location>
</feature>
<accession>A0A7Z2GIK9</accession>
<evidence type="ECO:0000256" key="1">
    <source>
        <dbReference type="SAM" id="Phobius"/>
    </source>
</evidence>
<name>A0A7Z2GIK9_9BURK</name>
<dbReference type="AlphaFoldDB" id="A0A7Z2GIK9"/>
<gene>
    <name evidence="2" type="ORF">FAZ98_10395</name>
</gene>
<evidence type="ECO:0000313" key="3">
    <source>
        <dbReference type="Proteomes" id="UP000433577"/>
    </source>
</evidence>
<feature type="transmembrane region" description="Helical" evidence="1">
    <location>
        <begin position="51"/>
        <end position="71"/>
    </location>
</feature>
<organism evidence="2 3">
    <name type="scientific">Paraburkholderia acidisoli</name>
    <dbReference type="NCBI Taxonomy" id="2571748"/>
    <lineage>
        <taxon>Bacteria</taxon>
        <taxon>Pseudomonadati</taxon>
        <taxon>Pseudomonadota</taxon>
        <taxon>Betaproteobacteria</taxon>
        <taxon>Burkholderiales</taxon>
        <taxon>Burkholderiaceae</taxon>
        <taxon>Paraburkholderia</taxon>
    </lineage>
</organism>
<keyword evidence="1" id="KW-0472">Membrane</keyword>
<proteinExistence type="predicted"/>
<dbReference type="KEGG" id="pacs:FAZ98_10395"/>
<keyword evidence="1" id="KW-0812">Transmembrane</keyword>
<dbReference type="EMBL" id="CP046913">
    <property type="protein sequence ID" value="QGZ62104.1"/>
    <property type="molecule type" value="Genomic_DNA"/>
</dbReference>
<dbReference type="RefSeq" id="WP_158951135.1">
    <property type="nucleotide sequence ID" value="NZ_CP046913.1"/>
</dbReference>
<evidence type="ECO:0000313" key="2">
    <source>
        <dbReference type="EMBL" id="QGZ62104.1"/>
    </source>
</evidence>
<keyword evidence="3" id="KW-1185">Reference proteome</keyword>
<protein>
    <submittedName>
        <fullName evidence="2">Uncharacterized protein</fullName>
    </submittedName>
</protein>
<dbReference type="Proteomes" id="UP000433577">
    <property type="component" value="Chromosome 1"/>
</dbReference>
<keyword evidence="1" id="KW-1133">Transmembrane helix</keyword>
<sequence>MSSVDRKALTLIWLKQLGRWLARLRMAVLAILPIVSVIAWLWLVGCTEPHFRWSGLFLQTLGVFNVAIGVASTRRQFGRPSLADRVEAFIRERPRFPKSAIVAVGASLGGISTSAAVGTVGVTASTAQPIDARVLVLEKQMQEIMINATRDKTELLQKLAEHQNLIEAESTSRSTADVEIHQKLEMTATGGLDLTLCGAAWLLFGSTLGSLSVELARVL</sequence>
<reference evidence="2 3" key="1">
    <citation type="submission" date="2019-12" db="EMBL/GenBank/DDBJ databases">
        <title>Paraburkholderia acidiphila 7Q-K02 sp. nov and Paraburkholderia acidisoli DHF22 sp. nov., two strains isolated from forest soil.</title>
        <authorList>
            <person name="Gao Z."/>
            <person name="Qiu L."/>
        </authorList>
    </citation>
    <scope>NUCLEOTIDE SEQUENCE [LARGE SCALE GENOMIC DNA]</scope>
    <source>
        <strain evidence="2 3">DHF22</strain>
    </source>
</reference>
<dbReference type="OrthoDB" id="7107860at2"/>